<evidence type="ECO:0000313" key="4">
    <source>
        <dbReference type="Proteomes" id="UP000477722"/>
    </source>
</evidence>
<feature type="compositionally biased region" description="Low complexity" evidence="1">
    <location>
        <begin position="43"/>
        <end position="55"/>
    </location>
</feature>
<evidence type="ECO:0008006" key="5">
    <source>
        <dbReference type="Google" id="ProtNLM"/>
    </source>
</evidence>
<feature type="compositionally biased region" description="Basic and acidic residues" evidence="1">
    <location>
        <begin position="160"/>
        <end position="171"/>
    </location>
</feature>
<evidence type="ECO:0000256" key="2">
    <source>
        <dbReference type="SAM" id="SignalP"/>
    </source>
</evidence>
<sequence length="191" mass="19882">MARGSGNSTGVFVTGLTAAALAVIAFFAFQASAAQDRAGKPRASASESASPSKDSSAQKRKDNKALPARSGSGPRVVYALERRRVWLVGRSGTVQRTFRVVPSSVSPSPGTYQVSSRTARVIGSDGVPIEHVVRFTSVAGTTIGFSAAVDGSMPDPNADPGRKTGGVREKRKDGSAMWKFATIGTNVVVVR</sequence>
<organism evidence="3 4">
    <name type="scientific">Streptomyces boncukensis</name>
    <dbReference type="NCBI Taxonomy" id="2711219"/>
    <lineage>
        <taxon>Bacteria</taxon>
        <taxon>Bacillati</taxon>
        <taxon>Actinomycetota</taxon>
        <taxon>Actinomycetes</taxon>
        <taxon>Kitasatosporales</taxon>
        <taxon>Streptomycetaceae</taxon>
        <taxon>Streptomyces</taxon>
    </lineage>
</organism>
<gene>
    <name evidence="3" type="ORF">G5C65_14015</name>
</gene>
<protein>
    <recommendedName>
        <fullName evidence="5">Secreted protein</fullName>
    </recommendedName>
</protein>
<feature type="region of interest" description="Disordered" evidence="1">
    <location>
        <begin position="151"/>
        <end position="171"/>
    </location>
</feature>
<feature type="signal peptide" evidence="2">
    <location>
        <begin position="1"/>
        <end position="33"/>
    </location>
</feature>
<name>A0A6G4WVY6_9ACTN</name>
<proteinExistence type="predicted"/>
<evidence type="ECO:0000256" key="1">
    <source>
        <dbReference type="SAM" id="MobiDB-lite"/>
    </source>
</evidence>
<keyword evidence="2" id="KW-0732">Signal</keyword>
<keyword evidence="4" id="KW-1185">Reference proteome</keyword>
<dbReference type="Proteomes" id="UP000477722">
    <property type="component" value="Unassembled WGS sequence"/>
</dbReference>
<evidence type="ECO:0000313" key="3">
    <source>
        <dbReference type="EMBL" id="NGO69449.1"/>
    </source>
</evidence>
<dbReference type="AlphaFoldDB" id="A0A6G4WVY6"/>
<feature type="chain" id="PRO_5026306026" description="Secreted protein" evidence="2">
    <location>
        <begin position="34"/>
        <end position="191"/>
    </location>
</feature>
<feature type="region of interest" description="Disordered" evidence="1">
    <location>
        <begin position="37"/>
        <end position="72"/>
    </location>
</feature>
<reference evidence="3 4" key="1">
    <citation type="submission" date="2020-02" db="EMBL/GenBank/DDBJ databases">
        <title>Whole-genome analyses of novel actinobacteria.</title>
        <authorList>
            <person name="Sahin N."/>
            <person name="Tatar D."/>
        </authorList>
    </citation>
    <scope>NUCLEOTIDE SEQUENCE [LARGE SCALE GENOMIC DNA]</scope>
    <source>
        <strain evidence="3 4">SB3404</strain>
    </source>
</reference>
<accession>A0A6G4WVY6</accession>
<comment type="caution">
    <text evidence="3">The sequence shown here is derived from an EMBL/GenBank/DDBJ whole genome shotgun (WGS) entry which is preliminary data.</text>
</comment>
<dbReference type="RefSeq" id="WP_165299139.1">
    <property type="nucleotide sequence ID" value="NZ_JAAKZZ010000117.1"/>
</dbReference>
<dbReference type="EMBL" id="JAAKZZ010000117">
    <property type="protein sequence ID" value="NGO69449.1"/>
    <property type="molecule type" value="Genomic_DNA"/>
</dbReference>